<dbReference type="InterPro" id="IPR037198">
    <property type="entry name" value="MutL_C_sf"/>
</dbReference>
<dbReference type="InterPro" id="IPR020568">
    <property type="entry name" value="Ribosomal_Su5_D2-typ_SF"/>
</dbReference>
<organism evidence="6 7">
    <name type="scientific">Pythium oligandrum</name>
    <name type="common">Mycoparasitic fungus</name>
    <dbReference type="NCBI Taxonomy" id="41045"/>
    <lineage>
        <taxon>Eukaryota</taxon>
        <taxon>Sar</taxon>
        <taxon>Stramenopiles</taxon>
        <taxon>Oomycota</taxon>
        <taxon>Peronosporomycetes</taxon>
        <taxon>Pythiales</taxon>
        <taxon>Pythiaceae</taxon>
        <taxon>Pythium</taxon>
    </lineage>
</organism>
<evidence type="ECO:0000259" key="5">
    <source>
        <dbReference type="SMART" id="SM01340"/>
    </source>
</evidence>
<dbReference type="CDD" id="cd03484">
    <property type="entry name" value="MutL_Trans_hPMS_2_like"/>
    <property type="match status" value="1"/>
</dbReference>
<dbReference type="SUPFAM" id="SSF55874">
    <property type="entry name" value="ATPase domain of HSP90 chaperone/DNA topoisomerase II/histidine kinase"/>
    <property type="match status" value="1"/>
</dbReference>
<feature type="compositionally biased region" description="Basic residues" evidence="3">
    <location>
        <begin position="563"/>
        <end position="574"/>
    </location>
</feature>
<keyword evidence="7" id="KW-1185">Reference proteome</keyword>
<feature type="region of interest" description="Disordered" evidence="3">
    <location>
        <begin position="391"/>
        <end position="420"/>
    </location>
</feature>
<protein>
    <submittedName>
        <fullName evidence="6">Uncharacterized protein</fullName>
    </submittedName>
</protein>
<dbReference type="EMBL" id="SPLM01000147">
    <property type="protein sequence ID" value="TMW55718.1"/>
    <property type="molecule type" value="Genomic_DNA"/>
</dbReference>
<dbReference type="SMART" id="SM01340">
    <property type="entry name" value="DNA_mis_repair"/>
    <property type="match status" value="1"/>
</dbReference>
<dbReference type="FunFam" id="3.30.1370.100:FF:000001">
    <property type="entry name" value="Mismatch repair endonuclease pms1, putative"/>
    <property type="match status" value="1"/>
</dbReference>
<dbReference type="PANTHER" id="PTHR10073:SF52">
    <property type="entry name" value="MISMATCH REPAIR ENDONUCLEASE PMS2"/>
    <property type="match status" value="1"/>
</dbReference>
<dbReference type="Gene3D" id="3.30.230.10">
    <property type="match status" value="1"/>
</dbReference>
<dbReference type="InterPro" id="IPR013507">
    <property type="entry name" value="DNA_mismatch_S5_2-like"/>
</dbReference>
<dbReference type="SMART" id="SM00853">
    <property type="entry name" value="MutL_C"/>
    <property type="match status" value="1"/>
</dbReference>
<dbReference type="GO" id="GO:0032389">
    <property type="term" value="C:MutLalpha complex"/>
    <property type="evidence" value="ECO:0007669"/>
    <property type="project" value="TreeGrafter"/>
</dbReference>
<dbReference type="OrthoDB" id="10254304at2759"/>
<dbReference type="GO" id="GO:0006298">
    <property type="term" value="P:mismatch repair"/>
    <property type="evidence" value="ECO:0007669"/>
    <property type="project" value="InterPro"/>
</dbReference>
<comment type="similarity">
    <text evidence="1">Belongs to the DNA mismatch repair MutL/HexB family.</text>
</comment>
<dbReference type="GO" id="GO:0005524">
    <property type="term" value="F:ATP binding"/>
    <property type="evidence" value="ECO:0007669"/>
    <property type="project" value="InterPro"/>
</dbReference>
<dbReference type="InterPro" id="IPR002099">
    <property type="entry name" value="MutL/Mlh/PMS"/>
</dbReference>
<dbReference type="NCBIfam" id="TIGR00585">
    <property type="entry name" value="mutl"/>
    <property type="match status" value="1"/>
</dbReference>
<feature type="compositionally biased region" description="Basic and acidic residues" evidence="3">
    <location>
        <begin position="401"/>
        <end position="418"/>
    </location>
</feature>
<feature type="region of interest" description="Disordered" evidence="3">
    <location>
        <begin position="259"/>
        <end position="278"/>
    </location>
</feature>
<feature type="region of interest" description="Disordered" evidence="3">
    <location>
        <begin position="436"/>
        <end position="533"/>
    </location>
</feature>
<evidence type="ECO:0000259" key="4">
    <source>
        <dbReference type="SMART" id="SM00853"/>
    </source>
</evidence>
<name>A0A8K1C3K6_PYTOL</name>
<dbReference type="Proteomes" id="UP000794436">
    <property type="component" value="Unassembled WGS sequence"/>
</dbReference>
<dbReference type="FunFam" id="3.30.565.10:FF:000014">
    <property type="entry name" value="Mismatch repair endonuclease pms1, putative"/>
    <property type="match status" value="1"/>
</dbReference>
<evidence type="ECO:0000256" key="1">
    <source>
        <dbReference type="ARBA" id="ARBA00006082"/>
    </source>
</evidence>
<dbReference type="InterPro" id="IPR036890">
    <property type="entry name" value="HATPase_C_sf"/>
</dbReference>
<dbReference type="Gene3D" id="3.30.1370.100">
    <property type="entry name" value="MutL, C-terminal domain, regulatory subdomain"/>
    <property type="match status" value="1"/>
</dbReference>
<gene>
    <name evidence="6" type="ORF">Poli38472_010600</name>
</gene>
<accession>A0A8K1C3K6</accession>
<dbReference type="GO" id="GO:0016887">
    <property type="term" value="F:ATP hydrolysis activity"/>
    <property type="evidence" value="ECO:0007669"/>
    <property type="project" value="InterPro"/>
</dbReference>
<dbReference type="InterPro" id="IPR038973">
    <property type="entry name" value="MutL/Mlh/Pms-like"/>
</dbReference>
<dbReference type="AlphaFoldDB" id="A0A8K1C3K6"/>
<evidence type="ECO:0000256" key="3">
    <source>
        <dbReference type="SAM" id="MobiDB-lite"/>
    </source>
</evidence>
<dbReference type="InterPro" id="IPR014790">
    <property type="entry name" value="MutL_C"/>
</dbReference>
<feature type="region of interest" description="Disordered" evidence="3">
    <location>
        <begin position="558"/>
        <end position="582"/>
    </location>
</feature>
<evidence type="ECO:0000256" key="2">
    <source>
        <dbReference type="ARBA" id="ARBA00022763"/>
    </source>
</evidence>
<evidence type="ECO:0000313" key="7">
    <source>
        <dbReference type="Proteomes" id="UP000794436"/>
    </source>
</evidence>
<evidence type="ECO:0000313" key="6">
    <source>
        <dbReference type="EMBL" id="TMW55718.1"/>
    </source>
</evidence>
<feature type="compositionally biased region" description="Polar residues" evidence="3">
    <location>
        <begin position="479"/>
        <end position="488"/>
    </location>
</feature>
<dbReference type="PANTHER" id="PTHR10073">
    <property type="entry name" value="DNA MISMATCH REPAIR PROTEIN MLH, PMS, MUTL"/>
    <property type="match status" value="1"/>
</dbReference>
<dbReference type="InterPro" id="IPR014762">
    <property type="entry name" value="DNA_mismatch_repair_CS"/>
</dbReference>
<dbReference type="GO" id="GO:0030983">
    <property type="term" value="F:mismatched DNA binding"/>
    <property type="evidence" value="ECO:0007669"/>
    <property type="project" value="InterPro"/>
</dbReference>
<reference evidence="6" key="1">
    <citation type="submission" date="2019-03" db="EMBL/GenBank/DDBJ databases">
        <title>Long read genome sequence of the mycoparasitic Pythium oligandrum ATCC 38472 isolated from sugarbeet rhizosphere.</title>
        <authorList>
            <person name="Gaulin E."/>
        </authorList>
    </citation>
    <scope>NUCLEOTIDE SEQUENCE</scope>
    <source>
        <strain evidence="6">ATCC 38472_TT</strain>
    </source>
</reference>
<proteinExistence type="inferred from homology"/>
<keyword evidence="2" id="KW-0227">DNA damage</keyword>
<feature type="domain" description="MutL C-terminal dimerisation" evidence="4">
    <location>
        <begin position="606"/>
        <end position="753"/>
    </location>
</feature>
<dbReference type="SUPFAM" id="SSF118116">
    <property type="entry name" value="DNA mismatch repair protein MutL"/>
    <property type="match status" value="1"/>
</dbReference>
<dbReference type="InterPro" id="IPR014721">
    <property type="entry name" value="Ribsml_uS5_D2-typ_fold_subgr"/>
</dbReference>
<dbReference type="InterPro" id="IPR042121">
    <property type="entry name" value="MutL_C_regsub"/>
</dbReference>
<feature type="domain" description="DNA mismatch repair protein S5" evidence="5">
    <location>
        <begin position="233"/>
        <end position="381"/>
    </location>
</feature>
<dbReference type="CDD" id="cd16926">
    <property type="entry name" value="HATPase_MutL-MLH-PMS-like"/>
    <property type="match status" value="1"/>
</dbReference>
<sequence length="797" mass="89470">MDETVTPSTTAHAPGRSTLHVLPKEDVLRICSGQSVVDLATAVKELVENALDAGATQIEVKLKEYGKESIEVSDNGSGVTPDNYETLALKHYTSKISTFEDIASVASFGFRGEALSSLCQLAAHFSVCTRTQSDPIGTTLVFNTSGTLVSQIKKARPVGTTVLVEELFKPLPVRAKDFHRNIKKHYAKLLRVLQGYAVSCVNVKLSVSNTTGKHASRQIVLSTQAHQSMGENIASVFGTKFFRTLTGVDFDLNTAWPSEDVSSQAEPEEESKHDDQDEINKASRRVVGFVSRVGEGVGRSDNDRQFFFINSRPFDLPRVAKAVNDVWRQFEMKQKPACVLNFLLPPHEFDVNVTPDKRETFLKHELHLIESLKTQLTRHYEPSRGTFLVQPLLTTLTTSQPKKEEEPPAKKPEEEEHGAMTSLLTDEVEAVAQNARYLTVEEPPSTTPKATDEEQKEEMSDETTTTAIEEKEPEPTPAQRPSYSSLQARVSAMNEISEGRATKKQRAASEDEADEEPRVIRSVPHAAPSAPQVPQMMQEWSLDELRQQRQTYFQSEVELEQKRKQRRTRLKVPKSGHADALEPDNSLAAAALQRVLQKDDFRRMDIVGQFNLGFIIANLDDDDLFIIDQHASDEKFNYETLQRTTVLHQQPLVRPLHLELTAAEEMIILDNLDVFTRHGFTFAVQKEAPPTKKLQLVSLPFSKQTQFGVDDIRELASLLMETPLQRSAIQLPKRMAMLASRACRSSIMIGTALHKEEMTRIVRNLTTLEQPWNCPHGRPTLRHLADLAQLQEQEADR</sequence>
<dbReference type="Pfam" id="PF13589">
    <property type="entry name" value="HATPase_c_3"/>
    <property type="match status" value="1"/>
</dbReference>
<dbReference type="SUPFAM" id="SSF54211">
    <property type="entry name" value="Ribosomal protein S5 domain 2-like"/>
    <property type="match status" value="1"/>
</dbReference>
<dbReference type="Gene3D" id="3.30.1540.20">
    <property type="entry name" value="MutL, C-terminal domain, dimerisation subdomain"/>
    <property type="match status" value="1"/>
</dbReference>
<dbReference type="Gene3D" id="3.30.565.10">
    <property type="entry name" value="Histidine kinase-like ATPase, C-terminal domain"/>
    <property type="match status" value="1"/>
</dbReference>
<dbReference type="PROSITE" id="PS00058">
    <property type="entry name" value="DNA_MISMATCH_REPAIR_1"/>
    <property type="match status" value="1"/>
</dbReference>
<dbReference type="Pfam" id="PF01119">
    <property type="entry name" value="DNA_mis_repair"/>
    <property type="match status" value="1"/>
</dbReference>
<dbReference type="GO" id="GO:0140664">
    <property type="term" value="F:ATP-dependent DNA damage sensor activity"/>
    <property type="evidence" value="ECO:0007669"/>
    <property type="project" value="InterPro"/>
</dbReference>
<dbReference type="InterPro" id="IPR042120">
    <property type="entry name" value="MutL_C_dimsub"/>
</dbReference>
<comment type="caution">
    <text evidence="6">The sequence shown here is derived from an EMBL/GenBank/DDBJ whole genome shotgun (WGS) entry which is preliminary data.</text>
</comment>
<dbReference type="Pfam" id="PF08676">
    <property type="entry name" value="MutL_C"/>
    <property type="match status" value="1"/>
</dbReference>